<sequence length="407" mass="45874">MVLVVGVETKIVGLVEVGALMMWDTLMALRNILAIARVLWPDGCVGVKDIDRKSPRFWDLCIEEFLRYYTWDPRFATQEEARTSVRNHMRNNLRRTLSDDKRRADKTIADHGGTYQDYRPKYVKPGVWSRLCEYWCSDAFKKKSIAGKAARKKVKAPHTSGARSFDRRRRDYMDKYGGKLDYVVVYKDCHTLKDKNRKGQWISEEAKEIINRYIKICEAEGIDSKDTNIQTWIEAVGGARKNTIPGLPRVRAYDVLGPDSKSSRPRKGEGSSGRSSMARIQDDLFMRVVDETLTRARAHPEEYTLTPEEIQVLASNVIEGYSDLPHGHPVMIEIRTSIIRVAIEVLNNLYKTHGPGKAKGKGIVEEDGGNTDTGCREGGGDSSTDSEDGELRPPPNIRSKGGPVIKG</sequence>
<reference evidence="2" key="1">
    <citation type="journal article" date="2016" name="Nat. Genet.">
        <title>A high-quality carrot genome assembly provides new insights into carotenoid accumulation and asterid genome evolution.</title>
        <authorList>
            <person name="Iorizzo M."/>
            <person name="Ellison S."/>
            <person name="Senalik D."/>
            <person name="Zeng P."/>
            <person name="Satapoomin P."/>
            <person name="Huang J."/>
            <person name="Bowman M."/>
            <person name="Iovene M."/>
            <person name="Sanseverino W."/>
            <person name="Cavagnaro P."/>
            <person name="Yildiz M."/>
            <person name="Macko-Podgorni A."/>
            <person name="Moranska E."/>
            <person name="Grzebelus E."/>
            <person name="Grzebelus D."/>
            <person name="Ashrafi H."/>
            <person name="Zheng Z."/>
            <person name="Cheng S."/>
            <person name="Spooner D."/>
            <person name="Van Deynze A."/>
            <person name="Simon P."/>
        </authorList>
    </citation>
    <scope>NUCLEOTIDE SEQUENCE</scope>
    <source>
        <tissue evidence="2">Leaf</tissue>
    </source>
</reference>
<organism evidence="2 3">
    <name type="scientific">Daucus carota subsp. sativus</name>
    <name type="common">Carrot</name>
    <dbReference type="NCBI Taxonomy" id="79200"/>
    <lineage>
        <taxon>Eukaryota</taxon>
        <taxon>Viridiplantae</taxon>
        <taxon>Streptophyta</taxon>
        <taxon>Embryophyta</taxon>
        <taxon>Tracheophyta</taxon>
        <taxon>Spermatophyta</taxon>
        <taxon>Magnoliopsida</taxon>
        <taxon>eudicotyledons</taxon>
        <taxon>Gunneridae</taxon>
        <taxon>Pentapetalae</taxon>
        <taxon>asterids</taxon>
        <taxon>campanulids</taxon>
        <taxon>Apiales</taxon>
        <taxon>Apiaceae</taxon>
        <taxon>Apioideae</taxon>
        <taxon>Scandiceae</taxon>
        <taxon>Daucinae</taxon>
        <taxon>Daucus</taxon>
        <taxon>Daucus sect. Daucus</taxon>
    </lineage>
</organism>
<evidence type="ECO:0000256" key="1">
    <source>
        <dbReference type="SAM" id="MobiDB-lite"/>
    </source>
</evidence>
<proteinExistence type="predicted"/>
<evidence type="ECO:0000313" key="2">
    <source>
        <dbReference type="EMBL" id="WOG81904.1"/>
    </source>
</evidence>
<name>A0AAF0W2D8_DAUCS</name>
<feature type="region of interest" description="Disordered" evidence="1">
    <location>
        <begin position="253"/>
        <end position="276"/>
    </location>
</feature>
<keyword evidence="3" id="KW-1185">Reference proteome</keyword>
<gene>
    <name evidence="2" type="ORF">DCAR_0101060</name>
</gene>
<reference evidence="2" key="2">
    <citation type="submission" date="2022-03" db="EMBL/GenBank/DDBJ databases">
        <title>Draft title - Genomic analysis of global carrot germplasm unveils the trajectory of domestication and the origin of high carotenoid orange carrot.</title>
        <authorList>
            <person name="Iorizzo M."/>
            <person name="Ellison S."/>
            <person name="Senalik D."/>
            <person name="Macko-Podgorni A."/>
            <person name="Grzebelus D."/>
            <person name="Bostan H."/>
            <person name="Rolling W."/>
            <person name="Curaba J."/>
            <person name="Simon P."/>
        </authorList>
    </citation>
    <scope>NUCLEOTIDE SEQUENCE</scope>
    <source>
        <tissue evidence="2">Leaf</tissue>
    </source>
</reference>
<dbReference type="EMBL" id="CP093343">
    <property type="protein sequence ID" value="WOG81904.1"/>
    <property type="molecule type" value="Genomic_DNA"/>
</dbReference>
<accession>A0AAF0W2D8</accession>
<dbReference type="AlphaFoldDB" id="A0AAF0W2D8"/>
<evidence type="ECO:0000313" key="3">
    <source>
        <dbReference type="Proteomes" id="UP000077755"/>
    </source>
</evidence>
<dbReference type="Proteomes" id="UP000077755">
    <property type="component" value="Chromosome 1"/>
</dbReference>
<protein>
    <submittedName>
        <fullName evidence="2">Uncharacterized protein</fullName>
    </submittedName>
</protein>
<dbReference type="InterPro" id="IPR004252">
    <property type="entry name" value="Probable_transposase_24"/>
</dbReference>
<feature type="region of interest" description="Disordered" evidence="1">
    <location>
        <begin position="354"/>
        <end position="407"/>
    </location>
</feature>
<dbReference type="Pfam" id="PF03004">
    <property type="entry name" value="Transposase_24"/>
    <property type="match status" value="1"/>
</dbReference>